<dbReference type="SUPFAM" id="SSF55486">
    <property type="entry name" value="Metalloproteases ('zincins'), catalytic domain"/>
    <property type="match status" value="1"/>
</dbReference>
<dbReference type="Pfam" id="PF00652">
    <property type="entry name" value="Ricin_B_lectin"/>
    <property type="match status" value="1"/>
</dbReference>
<dbReference type="RefSeq" id="WP_344832719.1">
    <property type="nucleotide sequence ID" value="NZ_BAAAUV010000013.1"/>
</dbReference>
<keyword evidence="4" id="KW-1185">Reference proteome</keyword>
<name>A0ABP6QEA1_9ACTN</name>
<evidence type="ECO:0000313" key="3">
    <source>
        <dbReference type="EMBL" id="GAA3223800.1"/>
    </source>
</evidence>
<gene>
    <name evidence="3" type="ORF">GCM10010468_50530</name>
</gene>
<reference evidence="4" key="1">
    <citation type="journal article" date="2019" name="Int. J. Syst. Evol. Microbiol.">
        <title>The Global Catalogue of Microorganisms (GCM) 10K type strain sequencing project: providing services to taxonomists for standard genome sequencing and annotation.</title>
        <authorList>
            <consortium name="The Broad Institute Genomics Platform"/>
            <consortium name="The Broad Institute Genome Sequencing Center for Infectious Disease"/>
            <person name="Wu L."/>
            <person name="Ma J."/>
        </authorList>
    </citation>
    <scope>NUCLEOTIDE SEQUENCE [LARGE SCALE GENOMIC DNA]</scope>
    <source>
        <strain evidence="4">JCM 9377</strain>
    </source>
</reference>
<dbReference type="PROSITE" id="PS50231">
    <property type="entry name" value="RICIN_B_LECTIN"/>
    <property type="match status" value="2"/>
</dbReference>
<comment type="caution">
    <text evidence="3">The sequence shown here is derived from an EMBL/GenBank/DDBJ whole genome shotgun (WGS) entry which is preliminary data.</text>
</comment>
<dbReference type="SUPFAM" id="SSF50370">
    <property type="entry name" value="Ricin B-like lectins"/>
    <property type="match status" value="2"/>
</dbReference>
<dbReference type="Gene3D" id="2.80.10.50">
    <property type="match status" value="2"/>
</dbReference>
<proteinExistence type="predicted"/>
<dbReference type="Proteomes" id="UP001501237">
    <property type="component" value="Unassembled WGS sequence"/>
</dbReference>
<feature type="signal peptide" evidence="1">
    <location>
        <begin position="1"/>
        <end position="23"/>
    </location>
</feature>
<keyword evidence="1" id="KW-0732">Signal</keyword>
<dbReference type="CDD" id="cd23415">
    <property type="entry name" value="beta-trefoil_Ricin_AH"/>
    <property type="match status" value="1"/>
</dbReference>
<feature type="domain" description="Ricin B lectin" evidence="2">
    <location>
        <begin position="287"/>
        <end position="372"/>
    </location>
</feature>
<accession>A0ABP6QEA1</accession>
<dbReference type="InterPro" id="IPR000772">
    <property type="entry name" value="Ricin_B_lectin"/>
</dbReference>
<dbReference type="InterPro" id="IPR035992">
    <property type="entry name" value="Ricin_B-like_lectins"/>
</dbReference>
<sequence>MRLRAVVAAVAAAAVAMTGLAAAGPGREMRPVARAAAVPSSVPKAACDAGDTPGEGWVLAVYVFQPGKDRYAGSVGAIRRTLWETDQTYDASARRFGTSRRIRYVQDGGCVPVVAKVAFAEGRNRAEIGDEFRKRLPSQPAAVRKIMKTGRVKLLFFVGDNEITDQCTGGGADAGLSTGGVILPLWCWSEAGLTHEFGHGMGLSHCDQDGAGGPNGSDPMCRNWGGRKSCTSDAAANYLLDSCRSDAFRYFEVTKPKGRKALPRNRNVAFSPYLIRNRPSRPVNFRLRLAGTGACVDGAGAVVLRPCRRRTVQTWQRKIDGHGYLTLRNLGTGRCLEMRTTPAAKAARVVTAACVPGRASQQWLPRQDRNGINFANRTGGPNGATLTGWGGEHWDGTPVVRGGATFVMDTAVDRGRTALSAAPSGPIRATYGTCLNADGTKVRLGKCGARWKAVPSRALGVQLRLNGRCLTLGPVADGRRTVSLAACRKGRRAQLWLFDSGENGRHLIHSATVKLLKGEAGQGDQIVLYAGDPDRKIPVHAGIPYPDPARLFRIG</sequence>
<evidence type="ECO:0000259" key="2">
    <source>
        <dbReference type="Pfam" id="PF00652"/>
    </source>
</evidence>
<protein>
    <recommendedName>
        <fullName evidence="2">Ricin B lectin domain-containing protein</fullName>
    </recommendedName>
</protein>
<evidence type="ECO:0000313" key="4">
    <source>
        <dbReference type="Proteomes" id="UP001501237"/>
    </source>
</evidence>
<evidence type="ECO:0000256" key="1">
    <source>
        <dbReference type="SAM" id="SignalP"/>
    </source>
</evidence>
<feature type="chain" id="PRO_5046886294" description="Ricin B lectin domain-containing protein" evidence="1">
    <location>
        <begin position="24"/>
        <end position="555"/>
    </location>
</feature>
<dbReference type="EMBL" id="BAAAUV010000013">
    <property type="protein sequence ID" value="GAA3223800.1"/>
    <property type="molecule type" value="Genomic_DNA"/>
</dbReference>
<organism evidence="3 4">
    <name type="scientific">Actinocorallia longicatena</name>
    <dbReference type="NCBI Taxonomy" id="111803"/>
    <lineage>
        <taxon>Bacteria</taxon>
        <taxon>Bacillati</taxon>
        <taxon>Actinomycetota</taxon>
        <taxon>Actinomycetes</taxon>
        <taxon>Streptosporangiales</taxon>
        <taxon>Thermomonosporaceae</taxon>
        <taxon>Actinocorallia</taxon>
    </lineage>
</organism>